<evidence type="ECO:0000313" key="9">
    <source>
        <dbReference type="Proteomes" id="UP000054823"/>
    </source>
</evidence>
<evidence type="ECO:0000256" key="2">
    <source>
        <dbReference type="ARBA" id="ARBA00008520"/>
    </source>
</evidence>
<protein>
    <recommendedName>
        <fullName evidence="6">Probable sugar-binding periplasmic protein</fullName>
    </recommendedName>
</protein>
<evidence type="ECO:0000256" key="4">
    <source>
        <dbReference type="ARBA" id="ARBA00022729"/>
    </source>
</evidence>
<feature type="signal peptide" evidence="7">
    <location>
        <begin position="1"/>
        <end position="24"/>
    </location>
</feature>
<accession>A0A0P1F9E8</accession>
<feature type="chain" id="PRO_5006062405" description="Probable sugar-binding periplasmic protein" evidence="7">
    <location>
        <begin position="25"/>
        <end position="416"/>
    </location>
</feature>
<dbReference type="Pfam" id="PF01547">
    <property type="entry name" value="SBP_bac_1"/>
    <property type="match status" value="1"/>
</dbReference>
<dbReference type="Proteomes" id="UP000054823">
    <property type="component" value="Unassembled WGS sequence"/>
</dbReference>
<organism evidence="8 9">
    <name type="scientific">Shimia marina</name>
    <dbReference type="NCBI Taxonomy" id="321267"/>
    <lineage>
        <taxon>Bacteria</taxon>
        <taxon>Pseudomonadati</taxon>
        <taxon>Pseudomonadota</taxon>
        <taxon>Alphaproteobacteria</taxon>
        <taxon>Rhodobacterales</taxon>
        <taxon>Roseobacteraceae</taxon>
    </lineage>
</organism>
<evidence type="ECO:0000256" key="3">
    <source>
        <dbReference type="ARBA" id="ARBA00022448"/>
    </source>
</evidence>
<gene>
    <name evidence="8" type="ORF">SHM7688_01479</name>
</gene>
<dbReference type="GO" id="GO:0042597">
    <property type="term" value="C:periplasmic space"/>
    <property type="evidence" value="ECO:0007669"/>
    <property type="project" value="UniProtKB-SubCell"/>
</dbReference>
<reference evidence="8 9" key="1">
    <citation type="submission" date="2015-09" db="EMBL/GenBank/DDBJ databases">
        <authorList>
            <consortium name="Swine Surveillance"/>
        </authorList>
    </citation>
    <scope>NUCLEOTIDE SEQUENCE [LARGE SCALE GENOMIC DNA]</scope>
    <source>
        <strain evidence="8 9">CECT 7688</strain>
    </source>
</reference>
<keyword evidence="3" id="KW-0813">Transport</keyword>
<comment type="function">
    <text evidence="5">Part of a binding-protein-dependent transport system for a sugar.</text>
</comment>
<dbReference type="InterPro" id="IPR006059">
    <property type="entry name" value="SBP"/>
</dbReference>
<keyword evidence="4 7" id="KW-0732">Signal</keyword>
<dbReference type="SUPFAM" id="SSF53850">
    <property type="entry name" value="Periplasmic binding protein-like II"/>
    <property type="match status" value="1"/>
</dbReference>
<evidence type="ECO:0000256" key="7">
    <source>
        <dbReference type="SAM" id="SignalP"/>
    </source>
</evidence>
<dbReference type="PANTHER" id="PTHR43649:SF28">
    <property type="entry name" value="BINDING PROTEIN COMPONENT OF ABC SUGAR TRANSPORTER-RELATED"/>
    <property type="match status" value="1"/>
</dbReference>
<dbReference type="OrthoDB" id="9798191at2"/>
<comment type="subcellular location">
    <subcellularLocation>
        <location evidence="1">Periplasm</location>
    </subcellularLocation>
</comment>
<evidence type="ECO:0000313" key="8">
    <source>
        <dbReference type="EMBL" id="CUH52039.1"/>
    </source>
</evidence>
<dbReference type="EMBL" id="CYPW01000011">
    <property type="protein sequence ID" value="CUH52039.1"/>
    <property type="molecule type" value="Genomic_DNA"/>
</dbReference>
<sequence>MRVFTKTKGAIVGALLASTSMAQAADVEVLHWWTSGGEAAALNVLKQDLEGQSVGWQDMPVAGGGGEQAMTVLRARVTAGNPPTAVQALGFDILDWADQGALANLNDVAAKEGWDAVVPDALKAFAKADGKWVSAPVNVHSTNWVWANKAVLDANGIAQPTSWDEFVSAVEALKAAGVTPIAHGGQAWQDATVFDAVAMGALGPDGYKAAFIDLDSATLGSDAMKTAFDRMAFIRDNVDDNFSGRDWNLATAMVINGEAGFQMMGDWAKGEFLNAGKVPGEDFLCFRFPGTAEQVTFNADQFMMFDQGGEVSSEQAALASAILSPSFQSAFNVVKGSVPARTDVSDADFDACGKQGMKDLAAAASSGNLFGSMAHGHAAPASVKNAVYDVVTAHFNGEYDSETAVQELVDAVEIAQ</sequence>
<keyword evidence="9" id="KW-1185">Reference proteome</keyword>
<dbReference type="InterPro" id="IPR050490">
    <property type="entry name" value="Bact_solute-bd_prot1"/>
</dbReference>
<evidence type="ECO:0000256" key="5">
    <source>
        <dbReference type="ARBA" id="ARBA00049629"/>
    </source>
</evidence>
<dbReference type="RefSeq" id="WP_058239270.1">
    <property type="nucleotide sequence ID" value="NZ_CYPW01000011.1"/>
</dbReference>
<dbReference type="STRING" id="321267.SHM7688_01479"/>
<name>A0A0P1F9E8_9RHOB</name>
<evidence type="ECO:0000256" key="1">
    <source>
        <dbReference type="ARBA" id="ARBA00004418"/>
    </source>
</evidence>
<evidence type="ECO:0000256" key="6">
    <source>
        <dbReference type="ARBA" id="ARBA00049753"/>
    </source>
</evidence>
<dbReference type="AlphaFoldDB" id="A0A0P1F9E8"/>
<dbReference type="PANTHER" id="PTHR43649">
    <property type="entry name" value="ARABINOSE-BINDING PROTEIN-RELATED"/>
    <property type="match status" value="1"/>
</dbReference>
<dbReference type="Gene3D" id="3.40.190.10">
    <property type="entry name" value="Periplasmic binding protein-like II"/>
    <property type="match status" value="2"/>
</dbReference>
<comment type="similarity">
    <text evidence="2">Belongs to the bacterial solute-binding protein 1 family.</text>
</comment>
<proteinExistence type="inferred from homology"/>